<dbReference type="PANTHER" id="PTHR31084:SF0">
    <property type="entry name" value="ALPHA-L-FUCOSIDASE 2"/>
    <property type="match status" value="1"/>
</dbReference>
<dbReference type="OrthoDB" id="9816459at2"/>
<dbReference type="Pfam" id="PF22124">
    <property type="entry name" value="Glyco_hydro_95_cat"/>
    <property type="match status" value="1"/>
</dbReference>
<dbReference type="Proteomes" id="UP000287547">
    <property type="component" value="Unassembled WGS sequence"/>
</dbReference>
<accession>A0A428XX93</accession>
<feature type="domain" description="Glycosyl hydrolase family 95 catalytic" evidence="1">
    <location>
        <begin position="266"/>
        <end position="574"/>
    </location>
</feature>
<proteinExistence type="predicted"/>
<dbReference type="PANTHER" id="PTHR31084">
    <property type="entry name" value="ALPHA-L-FUCOSIDASE 2"/>
    <property type="match status" value="1"/>
</dbReference>
<dbReference type="AlphaFoldDB" id="A0A428XX93"/>
<evidence type="ECO:0000313" key="3">
    <source>
        <dbReference type="Proteomes" id="UP000287547"/>
    </source>
</evidence>
<evidence type="ECO:0000259" key="1">
    <source>
        <dbReference type="Pfam" id="PF22124"/>
    </source>
</evidence>
<dbReference type="InterPro" id="IPR012341">
    <property type="entry name" value="6hp_glycosidase-like_sf"/>
</dbReference>
<sequence length="725" mass="80576">MPEWQWAEFLGRQDLIWQKLPAEWYEGPFLGDGRLGSIVRREPGRNAIRFSVQHAEVQDHRPAFGSGWGVCRLPVGHLTLEPLGTITGVDWRLDLWNAELRGTVSTTSGSLQFRAFIHTSRSVLVATVKATGTERVRWEFHPAEAISPRATIEAAPAGYERNPAFSTRTEGAETIVVQPLAGGGQTATAYAQSSVRGEHTLLLSVAHSFPGINAEGLALDAVRQAEAAGVASLAGTHRSWWHDFYQRSFVSIPDQRLQSFHWVQLYKAASGTRAGGTVMATCGPWLESTPWPAVWWNLNIQLEYWLIHGSNHLELDALSSTLRDNVQQMISNVRPQYQGDSAGVGRSTDRTGLKGNFLGRPGDGAEVGNLPWALHNAWLSYRHTMDDTLLRDTVFPLLRRAINYYLRFLKPDIDGKLHLPSTLSPEYGAAPDCNFDLALIRWGCQALLDAADRLKIDDPLIPRWQEVLRDLTPYPVDDTGLMIGAGVPYAKSHRHYSHLLMIYPLYLMNWDQPENRELIEKSLRHWHSLQGAHRGYSYTGAASILAMMGRGDEALEYLLKFFDTSTRFPVKPNTMYAEAGPVVETPLSASQSLLDMLCQSWGGVIRVFPAVPTAWRDVTLDKFLAQGAFAVSAARKGRQTRWISVHSLAGEQLRVKPGIGGSLVVSMPGGRRLPWRWIDGEVIEIDLAKGGTAVIYPGGRLPNRIIEPVPISIPGRRWGLTEEVS</sequence>
<dbReference type="EMBL" id="QHKI01000125">
    <property type="protein sequence ID" value="RSM59938.1"/>
    <property type="molecule type" value="Genomic_DNA"/>
</dbReference>
<dbReference type="InterPro" id="IPR008928">
    <property type="entry name" value="6-hairpin_glycosidase_sf"/>
</dbReference>
<comment type="caution">
    <text evidence="2">The sequence shown here is derived from an EMBL/GenBank/DDBJ whole genome shotgun (WGS) entry which is preliminary data.</text>
</comment>
<dbReference type="GO" id="GO:0004560">
    <property type="term" value="F:alpha-L-fucosidase activity"/>
    <property type="evidence" value="ECO:0007669"/>
    <property type="project" value="TreeGrafter"/>
</dbReference>
<gene>
    <name evidence="2" type="ORF">DMH04_55055</name>
</gene>
<evidence type="ECO:0000313" key="2">
    <source>
        <dbReference type="EMBL" id="RSM59938.1"/>
    </source>
</evidence>
<dbReference type="SUPFAM" id="SSF48208">
    <property type="entry name" value="Six-hairpin glycosidases"/>
    <property type="match status" value="1"/>
</dbReference>
<dbReference type="InterPro" id="IPR054363">
    <property type="entry name" value="GH95_cat"/>
</dbReference>
<organism evidence="2 3">
    <name type="scientific">Kibdelosporangium aridum</name>
    <dbReference type="NCBI Taxonomy" id="2030"/>
    <lineage>
        <taxon>Bacteria</taxon>
        <taxon>Bacillati</taxon>
        <taxon>Actinomycetota</taxon>
        <taxon>Actinomycetes</taxon>
        <taxon>Pseudonocardiales</taxon>
        <taxon>Pseudonocardiaceae</taxon>
        <taxon>Kibdelosporangium</taxon>
    </lineage>
</organism>
<dbReference type="GO" id="GO:0005975">
    <property type="term" value="P:carbohydrate metabolic process"/>
    <property type="evidence" value="ECO:0007669"/>
    <property type="project" value="InterPro"/>
</dbReference>
<dbReference type="Gene3D" id="1.50.10.10">
    <property type="match status" value="1"/>
</dbReference>
<name>A0A428XX93_KIBAR</name>
<reference evidence="2 3" key="1">
    <citation type="submission" date="2018-05" db="EMBL/GenBank/DDBJ databases">
        <title>Evolution of GPA BGCs.</title>
        <authorList>
            <person name="Waglechner N."/>
            <person name="Wright G.D."/>
        </authorList>
    </citation>
    <scope>NUCLEOTIDE SEQUENCE [LARGE SCALE GENOMIC DNA]</scope>
    <source>
        <strain evidence="2 3">A82846</strain>
    </source>
</reference>
<protein>
    <submittedName>
        <fullName evidence="2">Tat pathway signal sequence domain protein</fullName>
    </submittedName>
</protein>